<keyword evidence="1" id="KW-0677">Repeat</keyword>
<dbReference type="EMBL" id="JAIZAY010000012">
    <property type="protein sequence ID" value="KAJ8032529.1"/>
    <property type="molecule type" value="Genomic_DNA"/>
</dbReference>
<organism evidence="4 5">
    <name type="scientific">Holothuria leucospilota</name>
    <name type="common">Black long sea cucumber</name>
    <name type="synonym">Mertensiothuria leucospilota</name>
    <dbReference type="NCBI Taxonomy" id="206669"/>
    <lineage>
        <taxon>Eukaryota</taxon>
        <taxon>Metazoa</taxon>
        <taxon>Echinodermata</taxon>
        <taxon>Eleutherozoa</taxon>
        <taxon>Echinozoa</taxon>
        <taxon>Holothuroidea</taxon>
        <taxon>Aspidochirotacea</taxon>
        <taxon>Aspidochirotida</taxon>
        <taxon>Holothuriidae</taxon>
        <taxon>Holothuria</taxon>
    </lineage>
</organism>
<sequence length="131" mass="14365">MAFGPWSPTKISRGHGPLAAGSYATVTLFNQSYFIGLCKGFCLMDPGESLGGIQTIKFKKEPSIRTAIVFFFPDGKGRLCAEDLMRAAGMVGVKLTDRMAQEMVLEADQNGDGLVNKKEFIDVMRQTNLYC</sequence>
<evidence type="ECO:0000256" key="1">
    <source>
        <dbReference type="ARBA" id="ARBA00022737"/>
    </source>
</evidence>
<dbReference type="SUPFAM" id="SSF47473">
    <property type="entry name" value="EF-hand"/>
    <property type="match status" value="1"/>
</dbReference>
<name>A0A9Q1BTU1_HOLLE</name>
<evidence type="ECO:0000313" key="5">
    <source>
        <dbReference type="Proteomes" id="UP001152320"/>
    </source>
</evidence>
<dbReference type="Gene3D" id="1.10.238.10">
    <property type="entry name" value="EF-hand"/>
    <property type="match status" value="1"/>
</dbReference>
<accession>A0A9Q1BTU1</accession>
<reference evidence="4" key="1">
    <citation type="submission" date="2021-10" db="EMBL/GenBank/DDBJ databases">
        <title>Tropical sea cucumber genome reveals ecological adaptation and Cuvierian tubules defense mechanism.</title>
        <authorList>
            <person name="Chen T."/>
        </authorList>
    </citation>
    <scope>NUCLEOTIDE SEQUENCE</scope>
    <source>
        <strain evidence="4">Nanhai2018</strain>
        <tissue evidence="4">Muscle</tissue>
    </source>
</reference>
<proteinExistence type="predicted"/>
<protein>
    <submittedName>
        <fullName evidence="4">Centrin-1</fullName>
    </submittedName>
</protein>
<dbReference type="FunFam" id="1.10.238.10:FF:000003">
    <property type="entry name" value="Calmodulin A"/>
    <property type="match status" value="1"/>
</dbReference>
<evidence type="ECO:0000259" key="3">
    <source>
        <dbReference type="PROSITE" id="PS50222"/>
    </source>
</evidence>
<evidence type="ECO:0000256" key="2">
    <source>
        <dbReference type="ARBA" id="ARBA00022837"/>
    </source>
</evidence>
<keyword evidence="5" id="KW-1185">Reference proteome</keyword>
<dbReference type="Pfam" id="PF13833">
    <property type="entry name" value="EF-hand_8"/>
    <property type="match status" value="1"/>
</dbReference>
<feature type="domain" description="EF-hand" evidence="3">
    <location>
        <begin position="95"/>
        <end position="130"/>
    </location>
</feature>
<dbReference type="InterPro" id="IPR002048">
    <property type="entry name" value="EF_hand_dom"/>
</dbReference>
<dbReference type="Proteomes" id="UP001152320">
    <property type="component" value="Chromosome 12"/>
</dbReference>
<keyword evidence="2" id="KW-0106">Calcium</keyword>
<dbReference type="PROSITE" id="PS50222">
    <property type="entry name" value="EF_HAND_2"/>
    <property type="match status" value="1"/>
</dbReference>
<gene>
    <name evidence="4" type="ORF">HOLleu_26080</name>
</gene>
<dbReference type="InterPro" id="IPR018247">
    <property type="entry name" value="EF_Hand_1_Ca_BS"/>
</dbReference>
<evidence type="ECO:0000313" key="4">
    <source>
        <dbReference type="EMBL" id="KAJ8032529.1"/>
    </source>
</evidence>
<dbReference type="OrthoDB" id="26525at2759"/>
<comment type="caution">
    <text evidence="4">The sequence shown here is derived from an EMBL/GenBank/DDBJ whole genome shotgun (WGS) entry which is preliminary data.</text>
</comment>
<dbReference type="GO" id="GO:0005509">
    <property type="term" value="F:calcium ion binding"/>
    <property type="evidence" value="ECO:0007669"/>
    <property type="project" value="InterPro"/>
</dbReference>
<dbReference type="AlphaFoldDB" id="A0A9Q1BTU1"/>
<dbReference type="PROSITE" id="PS00018">
    <property type="entry name" value="EF_HAND_1"/>
    <property type="match status" value="1"/>
</dbReference>
<dbReference type="CDD" id="cd00051">
    <property type="entry name" value="EFh"/>
    <property type="match status" value="1"/>
</dbReference>
<dbReference type="InterPro" id="IPR011992">
    <property type="entry name" value="EF-hand-dom_pair"/>
</dbReference>